<dbReference type="InParanoid" id="A0A2K1JXB0"/>
<sequence>MAVLWRSSKKKHSSDAEMTKTKHRKGKKANLYASSGLEKFAACLEGLQETKSSLLEERTAALVSASRSLSRSAQVCAAEILVRNASRRAETKLVQSVAKSAEVAKWTQVRCENMCGDNLHQEIPTCVEEFEAAKGECLHRDEGNKGEKEPSQDTQISSEEVGSVALLGILLPVRTGRSRPVRKPWSSHCLEWRQTSKSAFVVLVALSAFISSRFGKFGTQVAAVTRFNEIARVWRMGKYYARFMLSSVAVYFLCPLRSRLTSQAFRRLNLKAICNPGSPLRTEVSEKPETAVSRDQRYSSVEIAADSSEHSDPLKILIPIPDSEAAAPATKDRETSGSSRRLAKRILSRFKKLKPNGSSRFSSVVLLRFSESTYSGISKPMSPFSQHSAAASSPGRGHRSIFSRLHYKSRKADLPSNSLDRINGKETATSLATNKKPIASRSCISPQEQRNPSENMCGKKSKMDRLAELPDLCIDGKTPSIISSSDIKTSPASSSPVLSVPPVDSRGASANQLPWPLLGLLVTLLFLLMGRIPAIIATSVFLVLVSEIHHVRAYRGRRERGTRTTVAARKLCASPPPHRRRYHGSPSRQA</sequence>
<feature type="compositionally biased region" description="Basic and acidic residues" evidence="1">
    <location>
        <begin position="138"/>
        <end position="151"/>
    </location>
</feature>
<feature type="compositionally biased region" description="Polar residues" evidence="1">
    <location>
        <begin position="442"/>
        <end position="454"/>
    </location>
</feature>
<keyword evidence="5" id="KW-1185">Reference proteome</keyword>
<name>A0A2K1JXB0_PHYPA</name>
<reference evidence="4" key="3">
    <citation type="submission" date="2020-12" db="UniProtKB">
        <authorList>
            <consortium name="EnsemblPlants"/>
        </authorList>
    </citation>
    <scope>IDENTIFICATION</scope>
</reference>
<proteinExistence type="predicted"/>
<dbReference type="Gramene" id="Pp3c10_1200V3.2">
    <property type="protein sequence ID" value="PAC:32900073.CDS.1"/>
    <property type="gene ID" value="Pp3c10_1200"/>
</dbReference>
<feature type="compositionally biased region" description="Polar residues" evidence="1">
    <location>
        <begin position="415"/>
        <end position="433"/>
    </location>
</feature>
<evidence type="ECO:0000313" key="4">
    <source>
        <dbReference type="EnsemblPlants" id="PAC:32900072.CDS.1"/>
    </source>
</evidence>
<protein>
    <submittedName>
        <fullName evidence="3 4">Uncharacterized protein</fullName>
    </submittedName>
</protein>
<feature type="region of interest" description="Disordered" evidence="1">
    <location>
        <begin position="414"/>
        <end position="458"/>
    </location>
</feature>
<reference evidence="3 5" key="2">
    <citation type="journal article" date="2018" name="Plant J.">
        <title>The Physcomitrella patens chromosome-scale assembly reveals moss genome structure and evolution.</title>
        <authorList>
            <person name="Lang D."/>
            <person name="Ullrich K.K."/>
            <person name="Murat F."/>
            <person name="Fuchs J."/>
            <person name="Jenkins J."/>
            <person name="Haas F.B."/>
            <person name="Piednoel M."/>
            <person name="Gundlach H."/>
            <person name="Van Bel M."/>
            <person name="Meyberg R."/>
            <person name="Vives C."/>
            <person name="Morata J."/>
            <person name="Symeonidi A."/>
            <person name="Hiss M."/>
            <person name="Muchero W."/>
            <person name="Kamisugi Y."/>
            <person name="Saleh O."/>
            <person name="Blanc G."/>
            <person name="Decker E.L."/>
            <person name="van Gessel N."/>
            <person name="Grimwood J."/>
            <person name="Hayes R.D."/>
            <person name="Graham S.W."/>
            <person name="Gunter L.E."/>
            <person name="McDaniel S.F."/>
            <person name="Hoernstein S.N.W."/>
            <person name="Larsson A."/>
            <person name="Li F.W."/>
            <person name="Perroud P.F."/>
            <person name="Phillips J."/>
            <person name="Ranjan P."/>
            <person name="Rokshar D.S."/>
            <person name="Rothfels C.J."/>
            <person name="Schneider L."/>
            <person name="Shu S."/>
            <person name="Stevenson D.W."/>
            <person name="Thummler F."/>
            <person name="Tillich M."/>
            <person name="Villarreal Aguilar J.C."/>
            <person name="Widiez T."/>
            <person name="Wong G.K."/>
            <person name="Wymore A."/>
            <person name="Zhang Y."/>
            <person name="Zimmer A.D."/>
            <person name="Quatrano R.S."/>
            <person name="Mayer K.F.X."/>
            <person name="Goodstein D."/>
            <person name="Casacuberta J.M."/>
            <person name="Vandepoele K."/>
            <person name="Reski R."/>
            <person name="Cuming A.C."/>
            <person name="Tuskan G.A."/>
            <person name="Maumus F."/>
            <person name="Salse J."/>
            <person name="Schmutz J."/>
            <person name="Rensing S.A."/>
        </authorList>
    </citation>
    <scope>NUCLEOTIDE SEQUENCE [LARGE SCALE GENOMIC DNA]</scope>
    <source>
        <strain evidence="4 5">cv. Gransden 2004</strain>
    </source>
</reference>
<evidence type="ECO:0000313" key="3">
    <source>
        <dbReference type="EMBL" id="PNR46129.1"/>
    </source>
</evidence>
<dbReference type="EMBL" id="ABEU02000010">
    <property type="protein sequence ID" value="PNR46129.1"/>
    <property type="molecule type" value="Genomic_DNA"/>
</dbReference>
<feature type="region of interest" description="Disordered" evidence="1">
    <location>
        <begin position="138"/>
        <end position="157"/>
    </location>
</feature>
<feature type="transmembrane region" description="Helical" evidence="2">
    <location>
        <begin position="515"/>
        <end position="545"/>
    </location>
</feature>
<keyword evidence="2" id="KW-0472">Membrane</keyword>
<evidence type="ECO:0000313" key="5">
    <source>
        <dbReference type="Proteomes" id="UP000006727"/>
    </source>
</evidence>
<organism evidence="3">
    <name type="scientific">Physcomitrium patens</name>
    <name type="common">Spreading-leaved earth moss</name>
    <name type="synonym">Physcomitrella patens</name>
    <dbReference type="NCBI Taxonomy" id="3218"/>
    <lineage>
        <taxon>Eukaryota</taxon>
        <taxon>Viridiplantae</taxon>
        <taxon>Streptophyta</taxon>
        <taxon>Embryophyta</taxon>
        <taxon>Bryophyta</taxon>
        <taxon>Bryophytina</taxon>
        <taxon>Bryopsida</taxon>
        <taxon>Funariidae</taxon>
        <taxon>Funariales</taxon>
        <taxon>Funariaceae</taxon>
        <taxon>Physcomitrium</taxon>
    </lineage>
</organism>
<dbReference type="AlphaFoldDB" id="A0A2K1JXB0"/>
<evidence type="ECO:0000256" key="1">
    <source>
        <dbReference type="SAM" id="MobiDB-lite"/>
    </source>
</evidence>
<accession>A0A2K1JXB0</accession>
<feature type="compositionally biased region" description="Low complexity" evidence="1">
    <location>
        <begin position="490"/>
        <end position="505"/>
    </location>
</feature>
<dbReference type="PaxDb" id="3218-PP1S95_100V6.1"/>
<keyword evidence="2" id="KW-0812">Transmembrane</keyword>
<keyword evidence="2" id="KW-1133">Transmembrane helix</keyword>
<reference evidence="3 5" key="1">
    <citation type="journal article" date="2008" name="Science">
        <title>The Physcomitrella genome reveals evolutionary insights into the conquest of land by plants.</title>
        <authorList>
            <person name="Rensing S."/>
            <person name="Lang D."/>
            <person name="Zimmer A."/>
            <person name="Terry A."/>
            <person name="Salamov A."/>
            <person name="Shapiro H."/>
            <person name="Nishiyama T."/>
            <person name="Perroud P.-F."/>
            <person name="Lindquist E."/>
            <person name="Kamisugi Y."/>
            <person name="Tanahashi T."/>
            <person name="Sakakibara K."/>
            <person name="Fujita T."/>
            <person name="Oishi K."/>
            <person name="Shin-I T."/>
            <person name="Kuroki Y."/>
            <person name="Toyoda A."/>
            <person name="Suzuki Y."/>
            <person name="Hashimoto A."/>
            <person name="Yamaguchi K."/>
            <person name="Sugano A."/>
            <person name="Kohara Y."/>
            <person name="Fujiyama A."/>
            <person name="Anterola A."/>
            <person name="Aoki S."/>
            <person name="Ashton N."/>
            <person name="Barbazuk W.B."/>
            <person name="Barker E."/>
            <person name="Bennetzen J."/>
            <person name="Bezanilla M."/>
            <person name="Blankenship R."/>
            <person name="Cho S.H."/>
            <person name="Dutcher S."/>
            <person name="Estelle M."/>
            <person name="Fawcett J.A."/>
            <person name="Gundlach H."/>
            <person name="Hanada K."/>
            <person name="Heyl A."/>
            <person name="Hicks K.A."/>
            <person name="Hugh J."/>
            <person name="Lohr M."/>
            <person name="Mayer K."/>
            <person name="Melkozernov A."/>
            <person name="Murata T."/>
            <person name="Nelson D."/>
            <person name="Pils B."/>
            <person name="Prigge M."/>
            <person name="Reiss B."/>
            <person name="Renner T."/>
            <person name="Rombauts S."/>
            <person name="Rushton P."/>
            <person name="Sanderfoot A."/>
            <person name="Schween G."/>
            <person name="Shiu S.-H."/>
            <person name="Stueber K."/>
            <person name="Theodoulou F.L."/>
            <person name="Tu H."/>
            <person name="Van de Peer Y."/>
            <person name="Verrier P.J."/>
            <person name="Waters E."/>
            <person name="Wood A."/>
            <person name="Yang L."/>
            <person name="Cove D."/>
            <person name="Cuming A."/>
            <person name="Hasebe M."/>
            <person name="Lucas S."/>
            <person name="Mishler D.B."/>
            <person name="Reski R."/>
            <person name="Grigoriev I."/>
            <person name="Quatrano R.S."/>
            <person name="Boore J.L."/>
        </authorList>
    </citation>
    <scope>NUCLEOTIDE SEQUENCE [LARGE SCALE GENOMIC DNA]</scope>
    <source>
        <strain evidence="4 5">cv. Gransden 2004</strain>
    </source>
</reference>
<evidence type="ECO:0000256" key="2">
    <source>
        <dbReference type="SAM" id="Phobius"/>
    </source>
</evidence>
<feature type="region of interest" description="Disordered" evidence="1">
    <location>
        <begin position="1"/>
        <end position="28"/>
    </location>
</feature>
<dbReference type="EnsemblPlants" id="Pp3c10_1200V3.2">
    <property type="protein sequence ID" value="PAC:32900073.CDS.1"/>
    <property type="gene ID" value="Pp3c10_1200"/>
</dbReference>
<dbReference type="Gramene" id="Pp3c10_1200V3.1">
    <property type="protein sequence ID" value="PAC:32900072.CDS.1"/>
    <property type="gene ID" value="Pp3c10_1200"/>
</dbReference>
<feature type="region of interest" description="Disordered" evidence="1">
    <location>
        <begin position="484"/>
        <end position="505"/>
    </location>
</feature>
<dbReference type="EnsemblPlants" id="Pp3c10_1200V3.1">
    <property type="protein sequence ID" value="PAC:32900072.CDS.1"/>
    <property type="gene ID" value="Pp3c10_1200"/>
</dbReference>
<dbReference type="Proteomes" id="UP000006727">
    <property type="component" value="Chromosome 10"/>
</dbReference>
<gene>
    <name evidence="3" type="ORF">PHYPA_013248</name>
</gene>